<proteinExistence type="predicted"/>
<feature type="transmembrane region" description="Helical" evidence="1">
    <location>
        <begin position="24"/>
        <end position="56"/>
    </location>
</feature>
<organism evidence="2 3">
    <name type="scientific">[Eubacterium] siraeum</name>
    <dbReference type="NCBI Taxonomy" id="39492"/>
    <lineage>
        <taxon>Bacteria</taxon>
        <taxon>Bacillati</taxon>
        <taxon>Bacillota</taxon>
        <taxon>Clostridia</taxon>
        <taxon>Eubacteriales</taxon>
        <taxon>Oscillospiraceae</taxon>
        <taxon>Oscillospiraceae incertae sedis</taxon>
    </lineage>
</organism>
<accession>A0A174Z8W7</accession>
<dbReference type="EMBL" id="CZBY01000001">
    <property type="protein sequence ID" value="CUQ80636.1"/>
    <property type="molecule type" value="Genomic_DNA"/>
</dbReference>
<keyword evidence="1" id="KW-0472">Membrane</keyword>
<sequence length="86" mass="10108">MTQYIYPQNLKATANLWLWSLRDFVILAVAALLSVLALVQLHIFLPAVAVLCYGFLTIRMDDTTVLDFMRYAVRYLISTQQYFEWR</sequence>
<keyword evidence="1" id="KW-1133">Transmembrane helix</keyword>
<gene>
    <name evidence="2" type="ORF">ERS852540_00052</name>
</gene>
<evidence type="ECO:0000256" key="1">
    <source>
        <dbReference type="SAM" id="Phobius"/>
    </source>
</evidence>
<dbReference type="Proteomes" id="UP000095662">
    <property type="component" value="Unassembled WGS sequence"/>
</dbReference>
<keyword evidence="1" id="KW-0812">Transmembrane</keyword>
<name>A0A174Z8W7_9FIRM</name>
<dbReference type="AlphaFoldDB" id="A0A174Z8W7"/>
<dbReference type="STRING" id="39492.ERS852540_00052"/>
<protein>
    <submittedName>
        <fullName evidence="2">Uncharacterized protein</fullName>
    </submittedName>
</protein>
<reference evidence="2 3" key="1">
    <citation type="submission" date="2015-09" db="EMBL/GenBank/DDBJ databases">
        <authorList>
            <consortium name="Pathogen Informatics"/>
        </authorList>
    </citation>
    <scope>NUCLEOTIDE SEQUENCE [LARGE SCALE GENOMIC DNA]</scope>
    <source>
        <strain evidence="2 3">2789STDY5834928</strain>
    </source>
</reference>
<evidence type="ECO:0000313" key="3">
    <source>
        <dbReference type="Proteomes" id="UP000095662"/>
    </source>
</evidence>
<evidence type="ECO:0000313" key="2">
    <source>
        <dbReference type="EMBL" id="CUQ80636.1"/>
    </source>
</evidence>
<dbReference type="OrthoDB" id="9812059at2"/>